<feature type="region of interest" description="Disordered" evidence="6">
    <location>
        <begin position="40"/>
        <end position="67"/>
    </location>
</feature>
<protein>
    <submittedName>
        <fullName evidence="8">FAD-dependent oxidoreductase</fullName>
    </submittedName>
</protein>
<keyword evidence="7" id="KW-0812">Transmembrane</keyword>
<evidence type="ECO:0000313" key="9">
    <source>
        <dbReference type="Proteomes" id="UP000270856"/>
    </source>
</evidence>
<dbReference type="PRINTS" id="PR00411">
    <property type="entry name" value="PNDRDTASEI"/>
</dbReference>
<dbReference type="Proteomes" id="UP000270856">
    <property type="component" value="Unassembled WGS sequence"/>
</dbReference>
<keyword evidence="9" id="KW-1185">Reference proteome</keyword>
<evidence type="ECO:0000313" key="8">
    <source>
        <dbReference type="EMBL" id="RPD99098.1"/>
    </source>
</evidence>
<dbReference type="Pfam" id="PF12831">
    <property type="entry name" value="FAD_oxidored"/>
    <property type="match status" value="1"/>
</dbReference>
<keyword evidence="7" id="KW-1133">Transmembrane helix</keyword>
<name>A0A3N4NXZ1_9FLAO</name>
<dbReference type="EMBL" id="RPFJ01000005">
    <property type="protein sequence ID" value="RPD99098.1"/>
    <property type="molecule type" value="Genomic_DNA"/>
</dbReference>
<dbReference type="InterPro" id="IPR039650">
    <property type="entry name" value="HdrA-like"/>
</dbReference>
<keyword evidence="4" id="KW-0408">Iron</keyword>
<organism evidence="8 9">
    <name type="scientific">Aureibaculum marinum</name>
    <dbReference type="NCBI Taxonomy" id="2487930"/>
    <lineage>
        <taxon>Bacteria</taxon>
        <taxon>Pseudomonadati</taxon>
        <taxon>Bacteroidota</taxon>
        <taxon>Flavobacteriia</taxon>
        <taxon>Flavobacteriales</taxon>
        <taxon>Flavobacteriaceae</taxon>
        <taxon>Aureibaculum</taxon>
    </lineage>
</organism>
<dbReference type="OrthoDB" id="9780658at2"/>
<evidence type="ECO:0000256" key="4">
    <source>
        <dbReference type="ARBA" id="ARBA00023004"/>
    </source>
</evidence>
<keyword evidence="7" id="KW-0472">Membrane</keyword>
<dbReference type="Gene3D" id="3.50.50.60">
    <property type="entry name" value="FAD/NAD(P)-binding domain"/>
    <property type="match status" value="1"/>
</dbReference>
<evidence type="ECO:0000256" key="7">
    <source>
        <dbReference type="SAM" id="Phobius"/>
    </source>
</evidence>
<proteinExistence type="predicted"/>
<evidence type="ECO:0000256" key="3">
    <source>
        <dbReference type="ARBA" id="ARBA00023002"/>
    </source>
</evidence>
<evidence type="ECO:0000256" key="5">
    <source>
        <dbReference type="ARBA" id="ARBA00023014"/>
    </source>
</evidence>
<keyword evidence="5" id="KW-0411">Iron-sulfur</keyword>
<sequence>MKRRIFFKKTAKGALGATIIPLIGNSCTSSNKIISQSNIEKDFPYGNTNPKQWHKMGSGKRPRPNRKKTVTYDVAVIGGGAAGMCAAVAAARNGSKVVLIQDRPVLGGNSSSEIRVHLNGVNQLKNGLPERETGIIEEILLHNRFYNPQDSYPVWDHILYDFITKEPNIDLKLNTSAIRAIMSGDKIEAAYCWQMTTETEFTVKAKIFIDCSGDGLLGATAGALYRTGREASSEFNEKYAPKVADGWQMGSTVLLGSKDMGKPMPFEPPHFAIKYDAEKSHPGRNLIPFELGFWWVELGSDDDIIGDYEDNKHALMGYAYGVWDYLKNSGKFPETENYALDWVSSLPGKRESRRFIGDYILCEPDMLGNKQFPDAVAYGGWSLDEHNPGGITNLSEPPSYFHEEFEQPYQIPFRCLYSKNVPNLLFAGRNISQTHIALSSTRIMATCALEGQAVGTAAALCLKKKVLPRELGQKHIKILQEQLLRDDVFIPNRPAKDETNLVKKASIIFASSTSSGEANLLNDGWSRDYNGKIHHWKSEDLPAEVQIEWEERISLSSIEIKCDTNVKRNIMMRRDRLENDIYSTKVPKELVKALYIEARINGEWVKIGEIDKNKTRLIKFNFKTIKTTAIRINLRETYGDKKVKLFEVKCYSK</sequence>
<evidence type="ECO:0000256" key="6">
    <source>
        <dbReference type="SAM" id="MobiDB-lite"/>
    </source>
</evidence>
<dbReference type="SUPFAM" id="SSF51905">
    <property type="entry name" value="FAD/NAD(P)-binding domain"/>
    <property type="match status" value="1"/>
</dbReference>
<dbReference type="PANTHER" id="PTHR43498:SF1">
    <property type="entry name" value="COB--COM HETERODISULFIDE REDUCTASE IRON-SULFUR SUBUNIT A"/>
    <property type="match status" value="1"/>
</dbReference>
<dbReference type="AlphaFoldDB" id="A0A3N4NXZ1"/>
<dbReference type="Gene3D" id="2.60.120.260">
    <property type="entry name" value="Galactose-binding domain-like"/>
    <property type="match status" value="1"/>
</dbReference>
<dbReference type="GO" id="GO:0016491">
    <property type="term" value="F:oxidoreductase activity"/>
    <property type="evidence" value="ECO:0007669"/>
    <property type="project" value="UniProtKB-KW"/>
</dbReference>
<accession>A0A3N4NXZ1</accession>
<dbReference type="GO" id="GO:0051539">
    <property type="term" value="F:4 iron, 4 sulfur cluster binding"/>
    <property type="evidence" value="ECO:0007669"/>
    <property type="project" value="UniProtKB-KW"/>
</dbReference>
<dbReference type="PANTHER" id="PTHR43498">
    <property type="entry name" value="FERREDOXIN:COB-COM HETERODISULFIDE REDUCTASE SUBUNIT A"/>
    <property type="match status" value="1"/>
</dbReference>
<keyword evidence="2" id="KW-0479">Metal-binding</keyword>
<feature type="transmembrane region" description="Helical" evidence="7">
    <location>
        <begin position="70"/>
        <end position="91"/>
    </location>
</feature>
<comment type="caution">
    <text evidence="8">The sequence shown here is derived from an EMBL/GenBank/DDBJ whole genome shotgun (WGS) entry which is preliminary data.</text>
</comment>
<evidence type="ECO:0000256" key="2">
    <source>
        <dbReference type="ARBA" id="ARBA00022723"/>
    </source>
</evidence>
<gene>
    <name evidence="8" type="ORF">EGM88_04410</name>
</gene>
<feature type="compositionally biased region" description="Basic residues" evidence="6">
    <location>
        <begin position="52"/>
        <end position="67"/>
    </location>
</feature>
<keyword evidence="1" id="KW-0004">4Fe-4S</keyword>
<dbReference type="GO" id="GO:0046872">
    <property type="term" value="F:metal ion binding"/>
    <property type="evidence" value="ECO:0007669"/>
    <property type="project" value="UniProtKB-KW"/>
</dbReference>
<dbReference type="RefSeq" id="WP_123896764.1">
    <property type="nucleotide sequence ID" value="NZ_RPFJ01000005.1"/>
</dbReference>
<dbReference type="InterPro" id="IPR036188">
    <property type="entry name" value="FAD/NAD-bd_sf"/>
</dbReference>
<reference evidence="8 9" key="1">
    <citation type="submission" date="2018-11" db="EMBL/GenBank/DDBJ databases">
        <title>Aureibaculum marinum gen. nov., sp. nov., a member of the family Flavobacteriaceae isolated from the Bohai Sea.</title>
        <authorList>
            <person name="Ji X."/>
        </authorList>
    </citation>
    <scope>NUCLEOTIDE SEQUENCE [LARGE SCALE GENOMIC DNA]</scope>
    <source>
        <strain evidence="8 9">BH-SD17</strain>
    </source>
</reference>
<keyword evidence="3" id="KW-0560">Oxidoreductase</keyword>
<evidence type="ECO:0000256" key="1">
    <source>
        <dbReference type="ARBA" id="ARBA00022485"/>
    </source>
</evidence>